<keyword evidence="3" id="KW-0812">Transmembrane</keyword>
<feature type="compositionally biased region" description="Low complexity" evidence="2">
    <location>
        <begin position="840"/>
        <end position="850"/>
    </location>
</feature>
<evidence type="ECO:0000256" key="2">
    <source>
        <dbReference type="SAM" id="MobiDB-lite"/>
    </source>
</evidence>
<keyword evidence="6" id="KW-1185">Reference proteome</keyword>
<dbReference type="GO" id="GO:0016020">
    <property type="term" value="C:membrane"/>
    <property type="evidence" value="ECO:0007669"/>
    <property type="project" value="TreeGrafter"/>
</dbReference>
<dbReference type="InterPro" id="IPR000731">
    <property type="entry name" value="SSD"/>
</dbReference>
<name>A0AAN9BA87_9CAEN</name>
<feature type="transmembrane region" description="Helical" evidence="3">
    <location>
        <begin position="356"/>
        <end position="380"/>
    </location>
</feature>
<keyword evidence="3" id="KW-0472">Membrane</keyword>
<dbReference type="PANTHER" id="PTHR10796:SF92">
    <property type="entry name" value="PATCHED-RELATED, ISOFORM A"/>
    <property type="match status" value="1"/>
</dbReference>
<dbReference type="Proteomes" id="UP001374579">
    <property type="component" value="Unassembled WGS sequence"/>
</dbReference>
<gene>
    <name evidence="5" type="ORF">V1264_023737</name>
</gene>
<dbReference type="EMBL" id="JBAMIC010000011">
    <property type="protein sequence ID" value="KAK7100869.1"/>
    <property type="molecule type" value="Genomic_DNA"/>
</dbReference>
<feature type="transmembrane region" description="Helical" evidence="3">
    <location>
        <begin position="672"/>
        <end position="692"/>
    </location>
</feature>
<accession>A0AAN9BA87</accession>
<proteinExistence type="inferred from homology"/>
<feature type="transmembrane region" description="Helical" evidence="3">
    <location>
        <begin position="699"/>
        <end position="720"/>
    </location>
</feature>
<evidence type="ECO:0000256" key="3">
    <source>
        <dbReference type="SAM" id="Phobius"/>
    </source>
</evidence>
<feature type="transmembrane region" description="Helical" evidence="3">
    <location>
        <begin position="315"/>
        <end position="335"/>
    </location>
</feature>
<evidence type="ECO:0000256" key="1">
    <source>
        <dbReference type="ARBA" id="ARBA00005585"/>
    </source>
</evidence>
<comment type="similarity">
    <text evidence="1">Belongs to the patched family.</text>
</comment>
<dbReference type="Pfam" id="PF12349">
    <property type="entry name" value="Sterol-sensing"/>
    <property type="match status" value="1"/>
</dbReference>
<dbReference type="AlphaFoldDB" id="A0AAN9BA87"/>
<dbReference type="PANTHER" id="PTHR10796">
    <property type="entry name" value="PATCHED-RELATED"/>
    <property type="match status" value="1"/>
</dbReference>
<dbReference type="InterPro" id="IPR051697">
    <property type="entry name" value="Patched_domain-protein"/>
</dbReference>
<feature type="transmembrane region" description="Helical" evidence="3">
    <location>
        <begin position="726"/>
        <end position="751"/>
    </location>
</feature>
<sequence length="927" mass="102310">MPCCQVPFHQMVKTSVSRVLGGYGQFVGRHPIPFIVVSIVVMGGLAAGITQLTTENDPRVLYYPRDNRASKEREQLGKIFLPYNHIEYTDFSVVSYAPLEATLIFKVKDSSKSLFDDDVAQEITNSVLNLVDTEHKFNCVLRNNSCVEYGRQFMRDAFRNLVKSGLVTYPKWTDPSGDGSTQDLSDYLADVVVNKSNNVILSARVLQVRYLMLYSSHYYKTLFVSQMRTIQLTYAEMYYETSDSVDDELTKAVEGDTTLFVGAMLLVIAYSCLVTVGGNIVSTRALLAVAGVLATAFGIAGAVGFLSLLGQDFAIINFVVPFLLLGIGVDDMFLVMSSWSETFQQSDMSVPERVGITLTFAGVGMTVTSLTDFLAFMIGYSSVFFSVRSFCLYAGVAVLFVYLSHLTLFTACLSLHGRRVYDSRHFLTCRKVEPRQPEHSFMYKYLCRGEPPRQPRDDESVCERFPRLLIPKLVKLRVVLYSVPVLFAALLAVSLYGAVHIEQGLNFKDLVLRSSYYYDYITTKNEYFPDRIPIGFSIIGEHNYADVNVQQQVKDLLKAAKADGDIQADVEHCWLTAFLNSTFFQNVSLPLELRAFLAQNPVFTADIVVDPNNSSKIVASKCSVLSGSLDKQYDQADLMIRMRAVAENSPLPVIVFQIDFELFEQYLATLPATLQTVGCAVVAIVVVCMLLLPHPFMVALTTLNIIMIICNIFGFMYFWGITLSSITMIHLVMSVGFSVDFSAHVCSAYLMSNFGTRQKRAYDAITHAASPILNGGISSLVGVLLLFTSEAYVFYTFFKIMVLVMIFGIMNSVVFLPVMLTLFGPEQGTASGDEPREQGNGEVPGEVPVPMVKNGPIPERSGSDGNSMRIESITVAGTGSKNGVAPMSGGKTGAFEENSHGKDNPPTKKDNVSVGSRSSNKISGSLV</sequence>
<organism evidence="5 6">
    <name type="scientific">Littorina saxatilis</name>
    <dbReference type="NCBI Taxonomy" id="31220"/>
    <lineage>
        <taxon>Eukaryota</taxon>
        <taxon>Metazoa</taxon>
        <taxon>Spiralia</taxon>
        <taxon>Lophotrochozoa</taxon>
        <taxon>Mollusca</taxon>
        <taxon>Gastropoda</taxon>
        <taxon>Caenogastropoda</taxon>
        <taxon>Littorinimorpha</taxon>
        <taxon>Littorinoidea</taxon>
        <taxon>Littorinidae</taxon>
        <taxon>Littorina</taxon>
    </lineage>
</organism>
<feature type="transmembrane region" description="Helical" evidence="3">
    <location>
        <begin position="800"/>
        <end position="823"/>
    </location>
</feature>
<feature type="transmembrane region" description="Helical" evidence="3">
    <location>
        <begin position="772"/>
        <end position="794"/>
    </location>
</feature>
<protein>
    <recommendedName>
        <fullName evidence="4">SSD domain-containing protein</fullName>
    </recommendedName>
</protein>
<reference evidence="5 6" key="1">
    <citation type="submission" date="2024-02" db="EMBL/GenBank/DDBJ databases">
        <title>Chromosome-scale genome assembly of the rough periwinkle Littorina saxatilis.</title>
        <authorList>
            <person name="De Jode A."/>
            <person name="Faria R."/>
            <person name="Formenti G."/>
            <person name="Sims Y."/>
            <person name="Smith T.P."/>
            <person name="Tracey A."/>
            <person name="Wood J.M.D."/>
            <person name="Zagrodzka Z.B."/>
            <person name="Johannesson K."/>
            <person name="Butlin R.K."/>
            <person name="Leder E.H."/>
        </authorList>
    </citation>
    <scope>NUCLEOTIDE SEQUENCE [LARGE SCALE GENOMIC DNA]</scope>
    <source>
        <strain evidence="5">Snail1</strain>
        <tissue evidence="5">Muscle</tissue>
    </source>
</reference>
<dbReference type="Gene3D" id="1.20.1640.10">
    <property type="entry name" value="Multidrug efflux transporter AcrB transmembrane domain"/>
    <property type="match status" value="2"/>
</dbReference>
<feature type="domain" description="SSD" evidence="4">
    <location>
        <begin position="256"/>
        <end position="415"/>
    </location>
</feature>
<feature type="transmembrane region" description="Helical" evidence="3">
    <location>
        <begin position="392"/>
        <end position="415"/>
    </location>
</feature>
<evidence type="ECO:0000313" key="5">
    <source>
        <dbReference type="EMBL" id="KAK7100869.1"/>
    </source>
</evidence>
<comment type="caution">
    <text evidence="5">The sequence shown here is derived from an EMBL/GenBank/DDBJ whole genome shotgun (WGS) entry which is preliminary data.</text>
</comment>
<dbReference type="SUPFAM" id="SSF82866">
    <property type="entry name" value="Multidrug efflux transporter AcrB transmembrane domain"/>
    <property type="match status" value="2"/>
</dbReference>
<feature type="transmembrane region" description="Helical" evidence="3">
    <location>
        <begin position="285"/>
        <end position="309"/>
    </location>
</feature>
<feature type="region of interest" description="Disordered" evidence="2">
    <location>
        <begin position="829"/>
        <end position="927"/>
    </location>
</feature>
<feature type="compositionally biased region" description="Polar residues" evidence="2">
    <location>
        <begin position="913"/>
        <end position="927"/>
    </location>
</feature>
<feature type="transmembrane region" description="Helical" evidence="3">
    <location>
        <begin position="478"/>
        <end position="499"/>
    </location>
</feature>
<evidence type="ECO:0000259" key="4">
    <source>
        <dbReference type="PROSITE" id="PS50156"/>
    </source>
</evidence>
<keyword evidence="3" id="KW-1133">Transmembrane helix</keyword>
<feature type="compositionally biased region" description="Basic and acidic residues" evidence="2">
    <location>
        <begin position="897"/>
        <end position="911"/>
    </location>
</feature>
<evidence type="ECO:0000313" key="6">
    <source>
        <dbReference type="Proteomes" id="UP001374579"/>
    </source>
</evidence>
<feature type="transmembrane region" description="Helical" evidence="3">
    <location>
        <begin position="259"/>
        <end position="278"/>
    </location>
</feature>
<dbReference type="PROSITE" id="PS50156">
    <property type="entry name" value="SSD"/>
    <property type="match status" value="1"/>
</dbReference>
<dbReference type="InterPro" id="IPR053958">
    <property type="entry name" value="HMGCR/SNAP/NPC1-like_SSD"/>
</dbReference>